<gene>
    <name evidence="2" type="ORF">DPK62_06395</name>
</gene>
<proteinExistence type="predicted"/>
<feature type="transmembrane region" description="Helical" evidence="1">
    <location>
        <begin position="303"/>
        <end position="320"/>
    </location>
</feature>
<feature type="transmembrane region" description="Helical" evidence="1">
    <location>
        <begin position="175"/>
        <end position="198"/>
    </location>
</feature>
<dbReference type="GO" id="GO:0005886">
    <property type="term" value="C:plasma membrane"/>
    <property type="evidence" value="ECO:0007669"/>
    <property type="project" value="TreeGrafter"/>
</dbReference>
<dbReference type="PANTHER" id="PTHR30354">
    <property type="entry name" value="GNT FAMILY GLUCONATE TRANSPORTER"/>
    <property type="match status" value="1"/>
</dbReference>
<dbReference type="PIRSF" id="PIRSF002746">
    <property type="entry name" value="Gluconate_transporter"/>
    <property type="match status" value="1"/>
</dbReference>
<dbReference type="EMBL" id="AAHIJD010000009">
    <property type="protein sequence ID" value="EBW4468214.1"/>
    <property type="molecule type" value="Genomic_DNA"/>
</dbReference>
<dbReference type="NCBIfam" id="TIGR00791">
    <property type="entry name" value="gntP"/>
    <property type="match status" value="1"/>
</dbReference>
<dbReference type="Pfam" id="PF02447">
    <property type="entry name" value="GntP_permease"/>
    <property type="match status" value="1"/>
</dbReference>
<name>A0A5W2LSG1_SALET</name>
<dbReference type="InterPro" id="IPR003474">
    <property type="entry name" value="Glcn_transporter"/>
</dbReference>
<feature type="transmembrane region" description="Helical" evidence="1">
    <location>
        <begin position="5"/>
        <end position="22"/>
    </location>
</feature>
<protein>
    <submittedName>
        <fullName evidence="2">Gluconate transporter</fullName>
    </submittedName>
</protein>
<feature type="transmembrane region" description="Helical" evidence="1">
    <location>
        <begin position="226"/>
        <end position="250"/>
    </location>
</feature>
<feature type="transmembrane region" description="Helical" evidence="1">
    <location>
        <begin position="28"/>
        <end position="47"/>
    </location>
</feature>
<dbReference type="NCBIfam" id="NF007781">
    <property type="entry name" value="PRK10472.1"/>
    <property type="match status" value="1"/>
</dbReference>
<reference evidence="2" key="1">
    <citation type="submission" date="2018-06" db="EMBL/GenBank/DDBJ databases">
        <authorList>
            <person name="Ashton P.M."/>
            <person name="Dallman T."/>
            <person name="Nair S."/>
            <person name="De Pinna E."/>
            <person name="Peters T."/>
            <person name="Grant K."/>
        </authorList>
    </citation>
    <scope>NUCLEOTIDE SEQUENCE [LARGE SCALE GENOMIC DNA]</scope>
    <source>
        <strain evidence="2">149361</strain>
    </source>
</reference>
<evidence type="ECO:0000313" key="2">
    <source>
        <dbReference type="EMBL" id="EBW4468214.1"/>
    </source>
</evidence>
<feature type="transmembrane region" description="Helical" evidence="1">
    <location>
        <begin position="140"/>
        <end position="163"/>
    </location>
</feature>
<accession>A0A5W2LSG1</accession>
<dbReference type="Proteomes" id="UP000839639">
    <property type="component" value="Unassembled WGS sequence"/>
</dbReference>
<feature type="transmembrane region" description="Helical" evidence="1">
    <location>
        <begin position="100"/>
        <end position="128"/>
    </location>
</feature>
<dbReference type="GO" id="GO:0015128">
    <property type="term" value="F:gluconate transmembrane transporter activity"/>
    <property type="evidence" value="ECO:0007669"/>
    <property type="project" value="InterPro"/>
</dbReference>
<sequence length="449" mass="46753">MSTLTLVLTAVGSVLLLLFLVMKARMHAFVALMVVSMGAGLFSGMPLDKIAATMEKGMGGTLGFLAIVVALGAMFGKILHETGAVDQIAVKMLKSFGHNRAHYAIGLAGLICALPLFFEVAIVLLISVAFSMARHTGTNLVKLVIPLFAGVAAAAAFLLPGPAPMLLASQMHADFGWMILIGLCAAIPGMIIAGPLWGNFISRYVELRIPDDITEPHLGEGKMPSFGFSLSLILLPLVLVGLKTIAARFVPEGSTAYEWFEFIGHPFTAILVACLVAIYGLAMRQGMPKDKVMEICGHALQPAGIILLVIGAGGVFKQVLVDSGVGPALGEALTGMGLPIAITCFVLAAAVRIIQGSATVACLTAVGLVMPVIEQLNFSGAQMAALSICIAGGSIVVSHVNDAGFWLFGKFTGATEAQTLKTWTMMETILGTVGTVGAIVGMIAFQLLS</sequence>
<feature type="transmembrane region" description="Helical" evidence="1">
    <location>
        <begin position="384"/>
        <end position="408"/>
    </location>
</feature>
<feature type="transmembrane region" description="Helical" evidence="1">
    <location>
        <begin position="59"/>
        <end position="80"/>
    </location>
</feature>
<dbReference type="AlphaFoldDB" id="A0A5W2LSG1"/>
<keyword evidence="1" id="KW-0472">Membrane</keyword>
<organism evidence="2">
    <name type="scientific">Salmonella enterica subsp. enterica serovar Lattenkamp</name>
    <dbReference type="NCBI Taxonomy" id="2564671"/>
    <lineage>
        <taxon>Bacteria</taxon>
        <taxon>Pseudomonadati</taxon>
        <taxon>Pseudomonadota</taxon>
        <taxon>Gammaproteobacteria</taxon>
        <taxon>Enterobacterales</taxon>
        <taxon>Enterobacteriaceae</taxon>
        <taxon>Salmonella</taxon>
    </lineage>
</organism>
<dbReference type="PANTHER" id="PTHR30354:SF8">
    <property type="entry name" value="LOW-AFFINITY GLUCONATE TRANSPORTER"/>
    <property type="match status" value="1"/>
</dbReference>
<feature type="transmembrane region" description="Helical" evidence="1">
    <location>
        <begin position="262"/>
        <end position="282"/>
    </location>
</feature>
<keyword evidence="1" id="KW-0812">Transmembrane</keyword>
<keyword evidence="1" id="KW-1133">Transmembrane helix</keyword>
<feature type="transmembrane region" description="Helical" evidence="1">
    <location>
        <begin position="332"/>
        <end position="351"/>
    </location>
</feature>
<feature type="transmembrane region" description="Helical" evidence="1">
    <location>
        <begin position="429"/>
        <end position="448"/>
    </location>
</feature>
<feature type="transmembrane region" description="Helical" evidence="1">
    <location>
        <begin position="358"/>
        <end position="378"/>
    </location>
</feature>
<evidence type="ECO:0000256" key="1">
    <source>
        <dbReference type="SAM" id="Phobius"/>
    </source>
</evidence>
<comment type="caution">
    <text evidence="2">The sequence shown here is derived from an EMBL/GenBank/DDBJ whole genome shotgun (WGS) entry which is preliminary data.</text>
</comment>